<gene>
    <name evidence="2" type="ORF">SAMN05444972_101216</name>
</gene>
<feature type="transmembrane region" description="Helical" evidence="1">
    <location>
        <begin position="72"/>
        <end position="97"/>
    </location>
</feature>
<name>A0A1I6NXP7_9BACL</name>
<evidence type="ECO:0000256" key="1">
    <source>
        <dbReference type="SAM" id="Phobius"/>
    </source>
</evidence>
<proteinExistence type="predicted"/>
<keyword evidence="1" id="KW-1133">Transmembrane helix</keyword>
<keyword evidence="3" id="KW-1185">Reference proteome</keyword>
<feature type="transmembrane region" description="Helical" evidence="1">
    <location>
        <begin position="12"/>
        <end position="32"/>
    </location>
</feature>
<keyword evidence="1" id="KW-0812">Transmembrane</keyword>
<organism evidence="2 3">
    <name type="scientific">Marininema halotolerans</name>
    <dbReference type="NCBI Taxonomy" id="1155944"/>
    <lineage>
        <taxon>Bacteria</taxon>
        <taxon>Bacillati</taxon>
        <taxon>Bacillota</taxon>
        <taxon>Bacilli</taxon>
        <taxon>Bacillales</taxon>
        <taxon>Thermoactinomycetaceae</taxon>
        <taxon>Marininema</taxon>
    </lineage>
</organism>
<keyword evidence="1" id="KW-0472">Membrane</keyword>
<reference evidence="3" key="1">
    <citation type="submission" date="2016-10" db="EMBL/GenBank/DDBJ databases">
        <authorList>
            <person name="Varghese N."/>
            <person name="Submissions S."/>
        </authorList>
    </citation>
    <scope>NUCLEOTIDE SEQUENCE [LARGE SCALE GENOMIC DNA]</scope>
    <source>
        <strain evidence="3">DSM 45789</strain>
    </source>
</reference>
<evidence type="ECO:0000313" key="2">
    <source>
        <dbReference type="EMBL" id="SFS32639.1"/>
    </source>
</evidence>
<dbReference type="RefSeq" id="WP_091832530.1">
    <property type="nucleotide sequence ID" value="NZ_FPAA01000001.1"/>
</dbReference>
<dbReference type="OrthoDB" id="2889472at2"/>
<dbReference type="Proteomes" id="UP000198660">
    <property type="component" value="Unassembled WGS sequence"/>
</dbReference>
<protein>
    <submittedName>
        <fullName evidence="2">Uncharacterized protein</fullName>
    </submittedName>
</protein>
<evidence type="ECO:0000313" key="3">
    <source>
        <dbReference type="Proteomes" id="UP000198660"/>
    </source>
</evidence>
<feature type="transmembrane region" description="Helical" evidence="1">
    <location>
        <begin position="44"/>
        <end position="65"/>
    </location>
</feature>
<sequence length="100" mass="11503">MGNRKLTLNKLSLLSFVLMIIGILLWLIYIFIPQFSDPDSPLALSFPLWVLTWIINPIGALIGVFRIKKDFGFSLFCILGNIFVVLFGFILFFLFLFNIL</sequence>
<accession>A0A1I6NXP7</accession>
<dbReference type="EMBL" id="FPAA01000001">
    <property type="protein sequence ID" value="SFS32639.1"/>
    <property type="molecule type" value="Genomic_DNA"/>
</dbReference>
<dbReference type="AlphaFoldDB" id="A0A1I6NXP7"/>